<dbReference type="Proteomes" id="UP000469708">
    <property type="component" value="Unassembled WGS sequence"/>
</dbReference>
<dbReference type="InterPro" id="IPR007048">
    <property type="entry name" value="IraD/Gp25-like"/>
</dbReference>
<evidence type="ECO:0000313" key="2">
    <source>
        <dbReference type="EMBL" id="NEM88393.1"/>
    </source>
</evidence>
<dbReference type="EMBL" id="JAAGYI010000081">
    <property type="protein sequence ID" value="NEM88393.1"/>
    <property type="molecule type" value="Genomic_DNA"/>
</dbReference>
<dbReference type="Pfam" id="PF04965">
    <property type="entry name" value="GPW_gp25"/>
    <property type="match status" value="1"/>
</dbReference>
<sequence length="119" mass="13943">MSTQSHPLNLHWQPALKRDGEYVCGLDDISQAVHIILRTPRGSDPHRPFFGSDLWRYIDWPAERAIPHVVRESVEAIRQWEPRCKFLKVVPELDGEHLTLRIQWRAADGVINETEVVWR</sequence>
<evidence type="ECO:0000313" key="3">
    <source>
        <dbReference type="Proteomes" id="UP000469708"/>
    </source>
</evidence>
<organism evidence="2 3">
    <name type="scientific">Escherichia coli</name>
    <dbReference type="NCBI Taxonomy" id="562"/>
    <lineage>
        <taxon>Bacteria</taxon>
        <taxon>Pseudomonadati</taxon>
        <taxon>Pseudomonadota</taxon>
        <taxon>Gammaproteobacteria</taxon>
        <taxon>Enterobacterales</taxon>
        <taxon>Enterobacteriaceae</taxon>
        <taxon>Escherichia</taxon>
    </lineage>
</organism>
<feature type="domain" description="IraD/Gp25-like" evidence="1">
    <location>
        <begin position="26"/>
        <end position="103"/>
    </location>
</feature>
<proteinExistence type="predicted"/>
<dbReference type="Gene3D" id="3.10.450.40">
    <property type="match status" value="1"/>
</dbReference>
<reference evidence="2 3" key="1">
    <citation type="submission" date="2020-02" db="EMBL/GenBank/DDBJ databases">
        <authorList>
            <person name="Subbiah M."/>
            <person name="Call D."/>
        </authorList>
    </citation>
    <scope>NUCLEOTIDE SEQUENCE [LARGE SCALE GENOMIC DNA]</scope>
    <source>
        <strain evidence="2 3">8375wC2</strain>
    </source>
</reference>
<dbReference type="AlphaFoldDB" id="A0A6D0Y6J2"/>
<accession>A0A6D0Y6J2</accession>
<protein>
    <submittedName>
        <fullName evidence="2">Baseplate protein</fullName>
    </submittedName>
</protein>
<gene>
    <name evidence="2" type="ORF">G3V95_23520</name>
</gene>
<comment type="caution">
    <text evidence="2">The sequence shown here is derived from an EMBL/GenBank/DDBJ whole genome shotgun (WGS) entry which is preliminary data.</text>
</comment>
<evidence type="ECO:0000259" key="1">
    <source>
        <dbReference type="Pfam" id="PF04965"/>
    </source>
</evidence>
<dbReference type="SUPFAM" id="SSF160719">
    <property type="entry name" value="gpW/gp25-like"/>
    <property type="match status" value="1"/>
</dbReference>
<name>A0A6D0Y6J2_ECOLX</name>
<dbReference type="RefSeq" id="WP_032217804.1">
    <property type="nucleotide sequence ID" value="NZ_BGDY01000050.1"/>
</dbReference>